<keyword evidence="5" id="KW-0449">Lipoprotein</keyword>
<feature type="region of interest" description="Disordered" evidence="6">
    <location>
        <begin position="1034"/>
        <end position="1081"/>
    </location>
</feature>
<feature type="region of interest" description="Disordered" evidence="6">
    <location>
        <begin position="706"/>
        <end position="748"/>
    </location>
</feature>
<feature type="compositionally biased region" description="Low complexity" evidence="6">
    <location>
        <begin position="211"/>
        <end position="233"/>
    </location>
</feature>
<evidence type="ECO:0000256" key="4">
    <source>
        <dbReference type="ARBA" id="ARBA00023180"/>
    </source>
</evidence>
<comment type="subcellular location">
    <subcellularLocation>
        <location evidence="1">Membrane</location>
        <topology evidence="1">Lipid-anchor</topology>
        <topology evidence="1">GPI-anchor</topology>
    </subcellularLocation>
</comment>
<dbReference type="Proteomes" id="UP000236544">
    <property type="component" value="Unassembled WGS sequence"/>
</dbReference>
<feature type="compositionally biased region" description="Polar residues" evidence="6">
    <location>
        <begin position="234"/>
        <end position="246"/>
    </location>
</feature>
<evidence type="ECO:0000256" key="3">
    <source>
        <dbReference type="ARBA" id="ARBA00022729"/>
    </source>
</evidence>
<dbReference type="InterPro" id="IPR025928">
    <property type="entry name" value="Flocculin_t3_rpt"/>
</dbReference>
<evidence type="ECO:0000256" key="6">
    <source>
        <dbReference type="SAM" id="MobiDB-lite"/>
    </source>
</evidence>
<evidence type="ECO:0000256" key="2">
    <source>
        <dbReference type="ARBA" id="ARBA00022622"/>
    </source>
</evidence>
<evidence type="ECO:0000256" key="1">
    <source>
        <dbReference type="ARBA" id="ARBA00004589"/>
    </source>
</evidence>
<feature type="compositionally biased region" description="Polar residues" evidence="6">
    <location>
        <begin position="1037"/>
        <end position="1050"/>
    </location>
</feature>
<name>A0A0P1KTM9_9SACH</name>
<feature type="compositionally biased region" description="Low complexity" evidence="6">
    <location>
        <begin position="706"/>
        <end position="745"/>
    </location>
</feature>
<feature type="region of interest" description="Disordered" evidence="6">
    <location>
        <begin position="951"/>
        <end position="1004"/>
    </location>
</feature>
<reference evidence="9" key="1">
    <citation type="submission" date="2015-10" db="EMBL/GenBank/DDBJ databases">
        <authorList>
            <person name="Devillers H."/>
        </authorList>
    </citation>
    <scope>NUCLEOTIDE SEQUENCE [LARGE SCALE GENOMIC DNA]</scope>
</reference>
<accession>A0A0P1KTM9</accession>
<gene>
    <name evidence="8" type="ORF">LAQU0_S09e04016g</name>
</gene>
<organism evidence="8 9">
    <name type="scientific">Lachancea quebecensis</name>
    <dbReference type="NCBI Taxonomy" id="1654605"/>
    <lineage>
        <taxon>Eukaryota</taxon>
        <taxon>Fungi</taxon>
        <taxon>Dikarya</taxon>
        <taxon>Ascomycota</taxon>
        <taxon>Saccharomycotina</taxon>
        <taxon>Saccharomycetes</taxon>
        <taxon>Saccharomycetales</taxon>
        <taxon>Saccharomycetaceae</taxon>
        <taxon>Lachancea</taxon>
    </lineage>
</organism>
<evidence type="ECO:0000256" key="7">
    <source>
        <dbReference type="SAM" id="SignalP"/>
    </source>
</evidence>
<dbReference type="Pfam" id="PF13928">
    <property type="entry name" value="Flocculin_t3"/>
    <property type="match status" value="4"/>
</dbReference>
<feature type="region of interest" description="Disordered" evidence="6">
    <location>
        <begin position="499"/>
        <end position="535"/>
    </location>
</feature>
<dbReference type="GO" id="GO:0098552">
    <property type="term" value="C:side of membrane"/>
    <property type="evidence" value="ECO:0007669"/>
    <property type="project" value="UniProtKB-KW"/>
</dbReference>
<feature type="compositionally biased region" description="Polar residues" evidence="6">
    <location>
        <begin position="891"/>
        <end position="920"/>
    </location>
</feature>
<feature type="compositionally biased region" description="Low complexity" evidence="6">
    <location>
        <begin position="951"/>
        <end position="1003"/>
    </location>
</feature>
<feature type="chain" id="PRO_5013311743" evidence="7">
    <location>
        <begin position="16"/>
        <end position="1228"/>
    </location>
</feature>
<evidence type="ECO:0000256" key="5">
    <source>
        <dbReference type="ARBA" id="ARBA00023288"/>
    </source>
</evidence>
<keyword evidence="3 7" id="KW-0732">Signal</keyword>
<keyword evidence="4" id="KW-0325">Glycoprotein</keyword>
<keyword evidence="2" id="KW-0472">Membrane</keyword>
<feature type="compositionally biased region" description="Low complexity" evidence="6">
    <location>
        <begin position="301"/>
        <end position="331"/>
    </location>
</feature>
<feature type="compositionally biased region" description="Polar residues" evidence="6">
    <location>
        <begin position="115"/>
        <end position="131"/>
    </location>
</feature>
<feature type="region of interest" description="Disordered" evidence="6">
    <location>
        <begin position="211"/>
        <end position="246"/>
    </location>
</feature>
<feature type="region of interest" description="Disordered" evidence="6">
    <location>
        <begin position="630"/>
        <end position="656"/>
    </location>
</feature>
<feature type="compositionally biased region" description="Low complexity" evidence="6">
    <location>
        <begin position="502"/>
        <end position="535"/>
    </location>
</feature>
<feature type="region of interest" description="Disordered" evidence="6">
    <location>
        <begin position="881"/>
        <end position="920"/>
    </location>
</feature>
<evidence type="ECO:0000313" key="8">
    <source>
        <dbReference type="EMBL" id="CUS23405.1"/>
    </source>
</evidence>
<feature type="region of interest" description="Disordered" evidence="6">
    <location>
        <begin position="300"/>
        <end position="337"/>
    </location>
</feature>
<feature type="signal peptide" evidence="7">
    <location>
        <begin position="1"/>
        <end position="15"/>
    </location>
</feature>
<sequence>MKLAYVLTSFSVALASTYPRVYYANTSTTKQSTTSYRELTSLVLSSTQSDGSVSTFFSEAFVSLTTLTTNDIVTVVTTWCPLGTETANTRWNSYSQKSHISSIATVSSTTAPSGSVATGSAGKTETVQRSQGHTKEVTICPTCSVHSGSTSSLALSTATALSPAASSSSYPANIASQGSLSSSILTTASSARMSSVSSFKGTETSIIDSETLSSSSIASTSHPPRSSSIGSRSYTPQGTLTSASDFSENSGLLVSSSFNLRPRLTTETVNGRTTVFTTWCPLTSDSNNLLSSVITSSDALNSNSGDDVSSDSQMSSTSKDVSESSTHTSSSQKDGYTSNSMVTITSTSFRTVVYSTEVCVSRRCYSSLTSIVESTVYTTSVRPTGAVSSSDTSVNTARTSKTKNTLKSQVCSLSSCQETTSPKMTGTSSKPISFSHVSTSETGASSNTIYLSQLSTSGVTQSLKSSSEGHQFPASSTASKALQSCVSCANNHNYNTAESKIHSSAKASSASSKSSTESSQKSSQSKVSSSSGFSGSVGFSSTYSIVTTTSNGVVTIYTTWCPLSSLKASSAEEHASSSLASKDVTANHFKVEKSSVTQRHHTISERISSFMTVGSGASTLFISSVTSLKPFSRSTPSSPSPSPSSFSSSRKPTSVPISDVVQESGSSASYFTSSAGFGSSLSDSIGTVTVSSSTALASSSTISTEHSSSASYSSSSEAPNSKTHKTSSSSLISTSPSSSSSRYTSAVPVTISNSEETSCTQCQRSGPTSLSTELLPISSVSSSSQSQALGSSSHASTPLRSSVTYTSKIITTTNSGIRRVYTTYCPWTSSAPQETPQSEKQRSSAVASSAVASSAVASSAVASSAVASSATWQLESSSGASISSKLREHQTTPLLKSETPLTLKSSTQPVNSKPSSSEFWTSKVVTTTEGGATTIYTTWCPLEDLRSSGSVVLSSPSKNLDSTFASSTSSSSRLDSVPTSNEVQTKSKASQSSESSKSFTDSSAQKATSYETSSSLMASKTGISGSVSSIHSIPVSNNTPIMSVPQSAQDTSKMSFESSTSSGKFSASSKERTSVATQSMTESPIISSRAFSSSKTSTFTPRSSATIISKATTYSSSLTVSITTVLPFTKTSTGENGQLITVVTSQSSTIPTVTAVLVKTRVPVTTYIKQSTTETSSHQATKKTSTKDTTSSWVTASTISTYEGSAPSSKNLDGIFKVAAALLLTFIM</sequence>
<feature type="compositionally biased region" description="Low complexity" evidence="6">
    <location>
        <begin position="630"/>
        <end position="654"/>
    </location>
</feature>
<keyword evidence="2" id="KW-0336">GPI-anchor</keyword>
<dbReference type="EMBL" id="LN890527">
    <property type="protein sequence ID" value="CUS23405.1"/>
    <property type="molecule type" value="Genomic_DNA"/>
</dbReference>
<feature type="region of interest" description="Disordered" evidence="6">
    <location>
        <begin position="114"/>
        <end position="133"/>
    </location>
</feature>
<dbReference type="OrthoDB" id="4036684at2759"/>
<evidence type="ECO:0000313" key="9">
    <source>
        <dbReference type="Proteomes" id="UP000236544"/>
    </source>
</evidence>
<proteinExistence type="predicted"/>
<dbReference type="AlphaFoldDB" id="A0A0P1KTM9"/>
<feature type="compositionally biased region" description="Low complexity" evidence="6">
    <location>
        <begin position="1051"/>
        <end position="1068"/>
    </location>
</feature>
<protein>
    <submittedName>
        <fullName evidence="8">LAQU0S09e04016g1_1</fullName>
    </submittedName>
</protein>
<keyword evidence="9" id="KW-1185">Reference proteome</keyword>